<evidence type="ECO:0000256" key="5">
    <source>
        <dbReference type="ARBA" id="ARBA00022753"/>
    </source>
</evidence>
<dbReference type="SUPFAM" id="SSF64268">
    <property type="entry name" value="PX domain"/>
    <property type="match status" value="1"/>
</dbReference>
<dbReference type="Pfam" id="PF00787">
    <property type="entry name" value="PX"/>
    <property type="match status" value="1"/>
</dbReference>
<dbReference type="AlphaFoldDB" id="A0A8H5HEG7"/>
<dbReference type="GO" id="GO:0010008">
    <property type="term" value="C:endosome membrane"/>
    <property type="evidence" value="ECO:0007669"/>
    <property type="project" value="UniProtKB-SubCell"/>
</dbReference>
<dbReference type="GO" id="GO:0005774">
    <property type="term" value="C:vacuolar membrane"/>
    <property type="evidence" value="ECO:0007669"/>
    <property type="project" value="UniProtKB-SubCell"/>
</dbReference>
<dbReference type="SMART" id="SM00312">
    <property type="entry name" value="PX"/>
    <property type="match status" value="1"/>
</dbReference>
<evidence type="ECO:0000256" key="6">
    <source>
        <dbReference type="ARBA" id="ARBA00023136"/>
    </source>
</evidence>
<evidence type="ECO:0000256" key="9">
    <source>
        <dbReference type="ARBA" id="ARBA00033785"/>
    </source>
</evidence>
<keyword evidence="4" id="KW-0926">Vacuole</keyword>
<evidence type="ECO:0000259" key="10">
    <source>
        <dbReference type="PROSITE" id="PS50195"/>
    </source>
</evidence>
<dbReference type="PROSITE" id="PS50195">
    <property type="entry name" value="PX"/>
    <property type="match status" value="1"/>
</dbReference>
<evidence type="ECO:0000256" key="3">
    <source>
        <dbReference type="ARBA" id="ARBA00007426"/>
    </source>
</evidence>
<keyword evidence="5" id="KW-0967">Endosome</keyword>
<name>A0A8H5HEG7_9AGAR</name>
<evidence type="ECO:0000256" key="8">
    <source>
        <dbReference type="ARBA" id="ARBA00033774"/>
    </source>
</evidence>
<organism evidence="11 12">
    <name type="scientific">Tricholomella constricta</name>
    <dbReference type="NCBI Taxonomy" id="117010"/>
    <lineage>
        <taxon>Eukaryota</taxon>
        <taxon>Fungi</taxon>
        <taxon>Dikarya</taxon>
        <taxon>Basidiomycota</taxon>
        <taxon>Agaricomycotina</taxon>
        <taxon>Agaricomycetes</taxon>
        <taxon>Agaricomycetidae</taxon>
        <taxon>Agaricales</taxon>
        <taxon>Tricholomatineae</taxon>
        <taxon>Lyophyllaceae</taxon>
        <taxon>Tricholomella</taxon>
    </lineage>
</organism>
<evidence type="ECO:0000256" key="7">
    <source>
        <dbReference type="ARBA" id="ARBA00033728"/>
    </source>
</evidence>
<feature type="domain" description="PX" evidence="10">
    <location>
        <begin position="83"/>
        <end position="194"/>
    </location>
</feature>
<gene>
    <name evidence="11" type="ORF">D9615_005430</name>
</gene>
<sequence>MASLASSSSAPVHPFANSKNLLEVIPNGIDVAEESKLYDELSHDDEYEARSITRRAMSFQGPPSVFSKDIWLGDNLGESLAFAQDVKISGWTNVGDKPEGAYIVYDCTIRTKEGTVIHAHKRYSDFTVLESALRRTLPRHQRHFVPILPPKTPLSRYRPAFLDRRRRLLQSWLLAVLLHPDVGGSQAVRLWVMN</sequence>
<evidence type="ECO:0000256" key="1">
    <source>
        <dbReference type="ARBA" id="ARBA00004148"/>
    </source>
</evidence>
<evidence type="ECO:0000256" key="2">
    <source>
        <dbReference type="ARBA" id="ARBA00004177"/>
    </source>
</evidence>
<keyword evidence="6" id="KW-0472">Membrane</keyword>
<proteinExistence type="inferred from homology"/>
<dbReference type="CDD" id="cd07280">
    <property type="entry name" value="PX_YPT35"/>
    <property type="match status" value="1"/>
</dbReference>
<keyword evidence="12" id="KW-1185">Reference proteome</keyword>
<dbReference type="EMBL" id="JAACJP010000010">
    <property type="protein sequence ID" value="KAF5381730.1"/>
    <property type="molecule type" value="Genomic_DNA"/>
</dbReference>
<reference evidence="11 12" key="1">
    <citation type="journal article" date="2020" name="ISME J.">
        <title>Uncovering the hidden diversity of litter-decomposition mechanisms in mushroom-forming fungi.</title>
        <authorList>
            <person name="Floudas D."/>
            <person name="Bentzer J."/>
            <person name="Ahren D."/>
            <person name="Johansson T."/>
            <person name="Persson P."/>
            <person name="Tunlid A."/>
        </authorList>
    </citation>
    <scope>NUCLEOTIDE SEQUENCE [LARGE SCALE GENOMIC DNA]</scope>
    <source>
        <strain evidence="11 12">CBS 661.87</strain>
    </source>
</reference>
<evidence type="ECO:0000313" key="12">
    <source>
        <dbReference type="Proteomes" id="UP000565441"/>
    </source>
</evidence>
<dbReference type="Proteomes" id="UP000565441">
    <property type="component" value="Unassembled WGS sequence"/>
</dbReference>
<accession>A0A8H5HEG7</accession>
<comment type="subcellular location">
    <subcellularLocation>
        <location evidence="2">Endosome</location>
    </subcellularLocation>
    <subcellularLocation>
        <location evidence="1">Vacuole membrane</location>
        <topology evidence="1">Peripheral membrane protein</topology>
    </subcellularLocation>
</comment>
<evidence type="ECO:0000256" key="4">
    <source>
        <dbReference type="ARBA" id="ARBA00022554"/>
    </source>
</evidence>
<dbReference type="InterPro" id="IPR001683">
    <property type="entry name" value="PX_dom"/>
</dbReference>
<comment type="function">
    <text evidence="7">Recruits the lipid transfer protein VPS13 to endosomal and vacuolar membranes.</text>
</comment>
<dbReference type="InterPro" id="IPR036871">
    <property type="entry name" value="PX_dom_sf"/>
</dbReference>
<protein>
    <recommendedName>
        <fullName evidence="8">Endosomal/vacuolar adapter protein YPT35</fullName>
    </recommendedName>
    <alternativeName>
        <fullName evidence="9">PX domain-containing protein YPT35</fullName>
    </alternativeName>
</protein>
<dbReference type="OrthoDB" id="10254720at2759"/>
<dbReference type="Gene3D" id="3.30.1520.10">
    <property type="entry name" value="Phox-like domain"/>
    <property type="match status" value="1"/>
</dbReference>
<comment type="caution">
    <text evidence="11">The sequence shown here is derived from an EMBL/GenBank/DDBJ whole genome shotgun (WGS) entry which is preliminary data.</text>
</comment>
<evidence type="ECO:0000313" key="11">
    <source>
        <dbReference type="EMBL" id="KAF5381730.1"/>
    </source>
</evidence>
<comment type="similarity">
    <text evidence="3">Belongs to the YPT35 family.</text>
</comment>
<dbReference type="InterPro" id="IPR037917">
    <property type="entry name" value="Ypt35_PX"/>
</dbReference>
<dbReference type="GO" id="GO:0032266">
    <property type="term" value="F:phosphatidylinositol-3-phosphate binding"/>
    <property type="evidence" value="ECO:0007669"/>
    <property type="project" value="InterPro"/>
</dbReference>